<dbReference type="KEGG" id="hbs:IPV69_25495"/>
<dbReference type="EMBL" id="CP063458">
    <property type="protein sequence ID" value="QOV89508.1"/>
    <property type="molecule type" value="Genomic_DNA"/>
</dbReference>
<protein>
    <submittedName>
        <fullName evidence="2">Uncharacterized protein</fullName>
    </submittedName>
</protein>
<feature type="chain" id="PRO_5034780156" evidence="1">
    <location>
        <begin position="23"/>
        <end position="173"/>
    </location>
</feature>
<evidence type="ECO:0000256" key="1">
    <source>
        <dbReference type="SAM" id="SignalP"/>
    </source>
</evidence>
<sequence length="173" mass="19361">MRNPITSIMIGTLLLSVVAAFAKDVTPKARERADALKADVTNFSLTLRYSGQQDKPYYTVTLTTAPAKESVPFDLHAQLTAAQATKLIDHLAVEGFLDAAIDQRTQDVKAPSGPLYTMTVNGAKHEWVEYLRFDLAMLKRLDAIRAQLDGEPGRAMQFLLDRMSGHRREWEKK</sequence>
<keyword evidence="3" id="KW-1185">Reference proteome</keyword>
<evidence type="ECO:0000313" key="3">
    <source>
        <dbReference type="Proteomes" id="UP000593765"/>
    </source>
</evidence>
<evidence type="ECO:0000313" key="2">
    <source>
        <dbReference type="EMBL" id="QOV89508.1"/>
    </source>
</evidence>
<organism evidence="2 3">
    <name type="scientific">Humisphaera borealis</name>
    <dbReference type="NCBI Taxonomy" id="2807512"/>
    <lineage>
        <taxon>Bacteria</taxon>
        <taxon>Pseudomonadati</taxon>
        <taxon>Planctomycetota</taxon>
        <taxon>Phycisphaerae</taxon>
        <taxon>Tepidisphaerales</taxon>
        <taxon>Tepidisphaeraceae</taxon>
        <taxon>Humisphaera</taxon>
    </lineage>
</organism>
<keyword evidence="1" id="KW-0732">Signal</keyword>
<feature type="signal peptide" evidence="1">
    <location>
        <begin position="1"/>
        <end position="22"/>
    </location>
</feature>
<reference evidence="2 3" key="1">
    <citation type="submission" date="2020-10" db="EMBL/GenBank/DDBJ databases">
        <title>Wide distribution of Phycisphaera-like planctomycetes from WD2101 soil group in peatlands and genome analysis of the first cultivated representative.</title>
        <authorList>
            <person name="Dedysh S.N."/>
            <person name="Beletsky A.V."/>
            <person name="Ivanova A."/>
            <person name="Kulichevskaya I.S."/>
            <person name="Suzina N.E."/>
            <person name="Philippov D.A."/>
            <person name="Rakitin A.L."/>
            <person name="Mardanov A.V."/>
            <person name="Ravin N.V."/>
        </authorList>
    </citation>
    <scope>NUCLEOTIDE SEQUENCE [LARGE SCALE GENOMIC DNA]</scope>
    <source>
        <strain evidence="2 3">M1803</strain>
    </source>
</reference>
<dbReference type="AlphaFoldDB" id="A0A7M2WVE9"/>
<gene>
    <name evidence="2" type="ORF">IPV69_25495</name>
</gene>
<accession>A0A7M2WVE9</accession>
<proteinExistence type="predicted"/>
<name>A0A7M2WVE9_9BACT</name>
<dbReference type="Proteomes" id="UP000593765">
    <property type="component" value="Chromosome"/>
</dbReference>